<proteinExistence type="predicted"/>
<protein>
    <submittedName>
        <fullName evidence="1">Putative polyhydroxyalkanoic acid system protein</fullName>
    </submittedName>
</protein>
<gene>
    <name evidence="1" type="ORF">GJW-30_1_01238</name>
</gene>
<dbReference type="NCBIfam" id="TIGR02610">
    <property type="entry name" value="PHA_gran_rgn"/>
    <property type="match status" value="1"/>
</dbReference>
<reference evidence="1 2" key="1">
    <citation type="submission" date="2015-08" db="EMBL/GenBank/DDBJ databases">
        <title>Investigation of the bacterial diversity of lava forest soil.</title>
        <authorList>
            <person name="Lee J.S."/>
        </authorList>
    </citation>
    <scope>NUCLEOTIDE SEQUENCE [LARGE SCALE GENOMIC DNA]</scope>
    <source>
        <strain evidence="1 2">GJW-30</strain>
    </source>
</reference>
<keyword evidence="2" id="KW-1185">Reference proteome</keyword>
<sequence>MAKVEVSIPHSLGKDEAARRIKAGLEKAQGGFAGLTLTDQTWTGDTMVFKAGAMGQSVPGEIDVAEQSVRIAVDLPFFLAAMAETAKGMIEKQGQLLLEKK</sequence>
<dbReference type="InterPro" id="IPR013433">
    <property type="entry name" value="PHA_gran_rgn"/>
</dbReference>
<name>A0A0S3PRZ6_9BRAD</name>
<dbReference type="RefSeq" id="WP_096353045.1">
    <property type="nucleotide sequence ID" value="NZ_AP014946.1"/>
</dbReference>
<dbReference type="KEGG" id="vgo:GJW-30_1_01238"/>
<organism evidence="1 2">
    <name type="scientific">Variibacter gotjawalensis</name>
    <dbReference type="NCBI Taxonomy" id="1333996"/>
    <lineage>
        <taxon>Bacteria</taxon>
        <taxon>Pseudomonadati</taxon>
        <taxon>Pseudomonadota</taxon>
        <taxon>Alphaproteobacteria</taxon>
        <taxon>Hyphomicrobiales</taxon>
        <taxon>Nitrobacteraceae</taxon>
        <taxon>Variibacter</taxon>
    </lineage>
</organism>
<dbReference type="OrthoDB" id="8853368at2"/>
<dbReference type="Proteomes" id="UP000236884">
    <property type="component" value="Chromosome"/>
</dbReference>
<dbReference type="Pfam" id="PF09650">
    <property type="entry name" value="PHA_gran_rgn"/>
    <property type="match status" value="1"/>
</dbReference>
<dbReference type="AlphaFoldDB" id="A0A0S3PRZ6"/>
<dbReference type="EMBL" id="AP014946">
    <property type="protein sequence ID" value="BAT58711.1"/>
    <property type="molecule type" value="Genomic_DNA"/>
</dbReference>
<evidence type="ECO:0000313" key="1">
    <source>
        <dbReference type="EMBL" id="BAT58711.1"/>
    </source>
</evidence>
<accession>A0A0S3PRZ6</accession>
<evidence type="ECO:0000313" key="2">
    <source>
        <dbReference type="Proteomes" id="UP000236884"/>
    </source>
</evidence>